<reference evidence="2" key="1">
    <citation type="journal article" date="2014" name="Genome Announc.">
        <title>Draft genome sequence of Rhodosporidium toruloides CECT1137, an oleaginous yeast of biotechnological interest.</title>
        <authorList>
            <person name="Morin N."/>
            <person name="Calcas X."/>
            <person name="Devillers H."/>
            <person name="Durrens P."/>
            <person name="Sherman D.J."/>
            <person name="Nicaud J.-M."/>
            <person name="Neuveglise C."/>
        </authorList>
    </citation>
    <scope>NUCLEOTIDE SEQUENCE</scope>
    <source>
        <strain evidence="2">CECT1137</strain>
    </source>
</reference>
<feature type="compositionally biased region" description="Acidic residues" evidence="1">
    <location>
        <begin position="43"/>
        <end position="57"/>
    </location>
</feature>
<name>A0A061AR41_RHOTO</name>
<dbReference type="AlphaFoldDB" id="A0A061AR41"/>
<dbReference type="EMBL" id="LK052939">
    <property type="protein sequence ID" value="CDR39628.1"/>
    <property type="molecule type" value="Genomic_DNA"/>
</dbReference>
<evidence type="ECO:0000256" key="1">
    <source>
        <dbReference type="SAM" id="MobiDB-lite"/>
    </source>
</evidence>
<evidence type="ECO:0000313" key="2">
    <source>
        <dbReference type="EMBL" id="CDR39628.1"/>
    </source>
</evidence>
<feature type="region of interest" description="Disordered" evidence="1">
    <location>
        <begin position="1"/>
        <end position="128"/>
    </location>
</feature>
<feature type="region of interest" description="Disordered" evidence="1">
    <location>
        <begin position="485"/>
        <end position="504"/>
    </location>
</feature>
<accession>A0A061AR41</accession>
<proteinExistence type="predicted"/>
<organism evidence="2">
    <name type="scientific">Rhodotorula toruloides</name>
    <name type="common">Yeast</name>
    <name type="synonym">Rhodosporidium toruloides</name>
    <dbReference type="NCBI Taxonomy" id="5286"/>
    <lineage>
        <taxon>Eukaryota</taxon>
        <taxon>Fungi</taxon>
        <taxon>Dikarya</taxon>
        <taxon>Basidiomycota</taxon>
        <taxon>Pucciniomycotina</taxon>
        <taxon>Microbotryomycetes</taxon>
        <taxon>Sporidiobolales</taxon>
        <taxon>Sporidiobolaceae</taxon>
        <taxon>Rhodotorula</taxon>
    </lineage>
</organism>
<sequence>MNSTTPRRISRAEQQLAAPPPPKMKGPPLVQDMLAAFGLGTVEELEAGASGDEDEDSMAGQASVEEEAPGPAAETSPKPAASSVHPQHEAAHAARPAASSSPAKRLRLPRDTFSAPVEPPAKKPRRTTFRTSVRYRRWPAYSLTHPFVDTPSGLRVRFPVFDGSDDYGLAGDLPTSELDAAVQRVLDLNQELQGNHNYTLAGADKSTLRRLLALLPVEMLKKPAAGDFAFQPLSGTRLNVEIAEYERPALPYYVYLGEVFLKERDIADSFLDFAQTDEMIELAADYGQLRKYQAWLRGLRRFVDAGGWQGEWKRVTSYSGEADGWDAEIGPDEKIEVRAFAHYVGPDAKSNPSLHKVQLKVISRFVHANQGVAVDPTLSFVCTGADLDPTGLSNADNKLLEAITSVLRFSPADWGGGNVSSCGLVNHVGDMLHVVSRFAPGTPLTALRDLPDVPASIYLGLVSRFVPSTTCGEAVIGLSNSRQLRSKSSRATTSNKPASREPKLKTRLFADSGSKPFQIDPSLTLLQSLQNKYSSEAPLIDLRLDPVDQLALAPYSDSPFYPALYSLSRAAKQQLPPIVTRKNLRVGVQLHMGQDADNTPGYHRRARSLRFVLAYGKRAMVAMFRIQSEYAAGSVLMRYEEEDQQITLSRDGEVLVVWETCGVGSTDYFASYSPEELIDRVEAPRTSGKSSKERNAKTQQRTEVVEDLLQEILS</sequence>
<protein>
    <submittedName>
        <fullName evidence="2">RHTO0S04e07206g1_1</fullName>
    </submittedName>
</protein>
<gene>
    <name evidence="2" type="ORF">RHTO0S_04e07206g</name>
</gene>
<feature type="region of interest" description="Disordered" evidence="1">
    <location>
        <begin position="681"/>
        <end position="702"/>
    </location>
</feature>
<feature type="compositionally biased region" description="Low complexity" evidence="1">
    <location>
        <begin position="93"/>
        <end position="103"/>
    </location>
</feature>